<feature type="transmembrane region" description="Helical" evidence="7">
    <location>
        <begin position="432"/>
        <end position="451"/>
    </location>
</feature>
<dbReference type="Pfam" id="PF13641">
    <property type="entry name" value="Glyco_tranf_2_3"/>
    <property type="match status" value="1"/>
</dbReference>
<keyword evidence="6 7" id="KW-0472">Membrane</keyword>
<evidence type="ECO:0000256" key="1">
    <source>
        <dbReference type="ARBA" id="ARBA00004141"/>
    </source>
</evidence>
<sequence>MSDHLIGQSDDPAAFSDAALHDAVHGLYERTPEYSAAVAFTRAQKISGVLLIALLVAGVILARSTTLVLLSGFFVAWYLVTLVDRFIMFRRGLGADAIMQVTDADARSIPEDDLPRYTVLVPAYGEPEVVGQLIGAVRSLEYPAAKLQVLLLLEEDDHPTIAAAEESLAEDTDGVVTVLRVPAAEPRTKPKACNYGLHYATGDIVTIYDAEDTPDPLQLRRVVVAFRRLDAEAANSAATDATSAPGALSRRRTVCIQARLSFRNGRQNMLTAWFTIEYDVWFKLILPGIMRMNAPVPLGGTSNHFRRDVLQQLGAWDPYNVTEDADLGVRIAANGYRTAVLDSVTLEEANSDTINWLRQRSRWYKGYLQTWLVYMRRPDRLFREIGFVPSVRFTLLMASTPIIAVVNLVFWYLFILWIMGQPDFIAELFPPLVFYPSLVSFVAGNALTVYMNLVGVREGRDPVLLLAVVTYPLYWLLMSIAATKGMWQLLFRPSYWEKTAHGLEA</sequence>
<dbReference type="PANTHER" id="PTHR43867">
    <property type="entry name" value="CELLULOSE SYNTHASE CATALYTIC SUBUNIT A [UDP-FORMING]"/>
    <property type="match status" value="1"/>
</dbReference>
<comment type="subcellular location">
    <subcellularLocation>
        <location evidence="1">Membrane</location>
        <topology evidence="1">Multi-pass membrane protein</topology>
    </subcellularLocation>
</comment>
<name>S4XCK1_9CORY</name>
<evidence type="ECO:0000256" key="7">
    <source>
        <dbReference type="SAM" id="Phobius"/>
    </source>
</evidence>
<dbReference type="EMBL" id="CP003696">
    <property type="protein sequence ID" value="AGP30239.1"/>
    <property type="molecule type" value="Genomic_DNA"/>
</dbReference>
<evidence type="ECO:0000256" key="6">
    <source>
        <dbReference type="ARBA" id="ARBA00023136"/>
    </source>
</evidence>
<dbReference type="AlphaFoldDB" id="S4XCK1"/>
<feature type="transmembrane region" description="Helical" evidence="7">
    <location>
        <begin position="393"/>
        <end position="420"/>
    </location>
</feature>
<keyword evidence="2" id="KW-0328">Glycosyltransferase</keyword>
<feature type="transmembrane region" description="Helical" evidence="7">
    <location>
        <begin position="463"/>
        <end position="482"/>
    </location>
</feature>
<dbReference type="STRING" id="1200352.A606_02930"/>
<dbReference type="Proteomes" id="UP000014809">
    <property type="component" value="Chromosome"/>
</dbReference>
<dbReference type="InterPro" id="IPR029044">
    <property type="entry name" value="Nucleotide-diphossugar_trans"/>
</dbReference>
<dbReference type="GO" id="GO:0016757">
    <property type="term" value="F:glycosyltransferase activity"/>
    <property type="evidence" value="ECO:0007669"/>
    <property type="project" value="UniProtKB-KW"/>
</dbReference>
<evidence type="ECO:0000256" key="2">
    <source>
        <dbReference type="ARBA" id="ARBA00022676"/>
    </source>
</evidence>
<dbReference type="CDD" id="cd06427">
    <property type="entry name" value="CESA_like_2"/>
    <property type="match status" value="1"/>
</dbReference>
<keyword evidence="9" id="KW-1185">Reference proteome</keyword>
<evidence type="ECO:0000256" key="4">
    <source>
        <dbReference type="ARBA" id="ARBA00022692"/>
    </source>
</evidence>
<evidence type="ECO:0000256" key="5">
    <source>
        <dbReference type="ARBA" id="ARBA00022989"/>
    </source>
</evidence>
<dbReference type="KEGG" id="cter:A606_02930"/>
<evidence type="ECO:0000313" key="9">
    <source>
        <dbReference type="Proteomes" id="UP000014809"/>
    </source>
</evidence>
<dbReference type="eggNOG" id="COG1215">
    <property type="taxonomic scope" value="Bacteria"/>
</dbReference>
<dbReference type="Gene3D" id="3.90.550.10">
    <property type="entry name" value="Spore Coat Polysaccharide Biosynthesis Protein SpsA, Chain A"/>
    <property type="match status" value="1"/>
</dbReference>
<protein>
    <recommendedName>
        <fullName evidence="10">N-acetylglucosaminyltransferase</fullName>
    </recommendedName>
</protein>
<keyword evidence="5 7" id="KW-1133">Transmembrane helix</keyword>
<proteinExistence type="predicted"/>
<dbReference type="SUPFAM" id="SSF53448">
    <property type="entry name" value="Nucleotide-diphospho-sugar transferases"/>
    <property type="match status" value="1"/>
</dbReference>
<feature type="transmembrane region" description="Helical" evidence="7">
    <location>
        <begin position="49"/>
        <end position="80"/>
    </location>
</feature>
<dbReference type="GO" id="GO:0016020">
    <property type="term" value="C:membrane"/>
    <property type="evidence" value="ECO:0007669"/>
    <property type="project" value="UniProtKB-SubCell"/>
</dbReference>
<gene>
    <name evidence="8" type="ORF">A606_02930</name>
</gene>
<dbReference type="HOGENOM" id="CLU_020629_1_0_11"/>
<evidence type="ECO:0000313" key="8">
    <source>
        <dbReference type="EMBL" id="AGP30239.1"/>
    </source>
</evidence>
<dbReference type="InterPro" id="IPR050321">
    <property type="entry name" value="Glycosyltr_2/OpgH_subfam"/>
</dbReference>
<evidence type="ECO:0000256" key="3">
    <source>
        <dbReference type="ARBA" id="ARBA00022679"/>
    </source>
</evidence>
<evidence type="ECO:0008006" key="10">
    <source>
        <dbReference type="Google" id="ProtNLM"/>
    </source>
</evidence>
<accession>S4XCK1</accession>
<dbReference type="RefSeq" id="WP_020440603.1">
    <property type="nucleotide sequence ID" value="NC_021663.1"/>
</dbReference>
<dbReference type="PATRIC" id="fig|1200352.3.peg.588"/>
<dbReference type="PANTHER" id="PTHR43867:SF2">
    <property type="entry name" value="CELLULOSE SYNTHASE CATALYTIC SUBUNIT A [UDP-FORMING]"/>
    <property type="match status" value="1"/>
</dbReference>
<keyword evidence="4 7" id="KW-0812">Transmembrane</keyword>
<reference evidence="8 9" key="1">
    <citation type="submission" date="2012-06" db="EMBL/GenBank/DDBJ databases">
        <title>Complete genome sequence of Corynebacterium terpenotabidum Y-11 (=DSM 44721).</title>
        <authorList>
            <person name="Ruckert C."/>
            <person name="Albersmeier A."/>
            <person name="Al-Dilaimi A."/>
            <person name="Szczepanowski R."/>
            <person name="Kalinowski J."/>
        </authorList>
    </citation>
    <scope>NUCLEOTIDE SEQUENCE [LARGE SCALE GENOMIC DNA]</scope>
    <source>
        <strain evidence="8 9">Y-11</strain>
    </source>
</reference>
<keyword evidence="3" id="KW-0808">Transferase</keyword>
<organism evidence="8 9">
    <name type="scientific">Corynebacterium terpenotabidum Y-11</name>
    <dbReference type="NCBI Taxonomy" id="1200352"/>
    <lineage>
        <taxon>Bacteria</taxon>
        <taxon>Bacillati</taxon>
        <taxon>Actinomycetota</taxon>
        <taxon>Actinomycetes</taxon>
        <taxon>Mycobacteriales</taxon>
        <taxon>Corynebacteriaceae</taxon>
        <taxon>Corynebacterium</taxon>
    </lineage>
</organism>